<dbReference type="KEGG" id="bsol:FSW04_21965"/>
<organism evidence="1 2">
    <name type="scientific">Baekduia soli</name>
    <dbReference type="NCBI Taxonomy" id="496014"/>
    <lineage>
        <taxon>Bacteria</taxon>
        <taxon>Bacillati</taxon>
        <taxon>Actinomycetota</taxon>
        <taxon>Thermoleophilia</taxon>
        <taxon>Solirubrobacterales</taxon>
        <taxon>Baekduiaceae</taxon>
        <taxon>Baekduia</taxon>
    </lineage>
</organism>
<protein>
    <submittedName>
        <fullName evidence="1">DipZ protein</fullName>
    </submittedName>
</protein>
<reference evidence="1 2" key="1">
    <citation type="journal article" date="2018" name="J. Microbiol.">
        <title>Baekduia soli gen. nov., sp. nov., a novel bacterium isolated from the soil of Baekdu Mountain and proposal of a novel family name, Baekduiaceae fam. nov.</title>
        <authorList>
            <person name="An D.S."/>
            <person name="Siddiqi M.Z."/>
            <person name="Kim K.H."/>
            <person name="Yu H.S."/>
            <person name="Im W.T."/>
        </authorList>
    </citation>
    <scope>NUCLEOTIDE SEQUENCE [LARGE SCALE GENOMIC DNA]</scope>
    <source>
        <strain evidence="1 2">BR7-21</strain>
    </source>
</reference>
<dbReference type="SUPFAM" id="SSF52833">
    <property type="entry name" value="Thioredoxin-like"/>
    <property type="match status" value="1"/>
</dbReference>
<dbReference type="InterPro" id="IPR050553">
    <property type="entry name" value="Thioredoxin_ResA/DsbE_sf"/>
</dbReference>
<name>A0A5B8UAX6_9ACTN</name>
<dbReference type="AlphaFoldDB" id="A0A5B8UAX6"/>
<dbReference type="Proteomes" id="UP000321805">
    <property type="component" value="Chromosome"/>
</dbReference>
<dbReference type="RefSeq" id="WP_146922333.1">
    <property type="nucleotide sequence ID" value="NZ_CP042430.1"/>
</dbReference>
<dbReference type="EMBL" id="CP042430">
    <property type="protein sequence ID" value="QEC49968.1"/>
    <property type="molecule type" value="Genomic_DNA"/>
</dbReference>
<keyword evidence="2" id="KW-1185">Reference proteome</keyword>
<dbReference type="PANTHER" id="PTHR42852">
    <property type="entry name" value="THIOL:DISULFIDE INTERCHANGE PROTEIN DSBE"/>
    <property type="match status" value="1"/>
</dbReference>
<proteinExistence type="predicted"/>
<dbReference type="Gene3D" id="3.40.30.10">
    <property type="entry name" value="Glutaredoxin"/>
    <property type="match status" value="1"/>
</dbReference>
<gene>
    <name evidence="1" type="ORF">FSW04_21965</name>
</gene>
<evidence type="ECO:0000313" key="2">
    <source>
        <dbReference type="Proteomes" id="UP000321805"/>
    </source>
</evidence>
<dbReference type="OrthoDB" id="9811352at2"/>
<evidence type="ECO:0000313" key="1">
    <source>
        <dbReference type="EMBL" id="QEC49968.1"/>
    </source>
</evidence>
<sequence length="248" mass="27315">MRVPTDTIAAPMFPAALRWLNVASLRMDQQRGRPVLLEFFDVCRPASLRTLPYLQAWHERYEADGLRVISVHAPGFAPGRDEAVVAAAVARLGIAHPVLLDTELQLWRIYENEGWPARYLFDRDLRLFEVHFGEGGYHETEAAIQELLGVERDPVAFLHPEDDPDARIVVPTPDQEGAWSGPYEAGAVWAVLEGTGTLRVNGADREVAWTGAHLLVDHGRHEHGVLEIEAGPGVTVHAVCFTPGLAAG</sequence>
<accession>A0A5B8UAX6</accession>
<dbReference type="PANTHER" id="PTHR42852:SF13">
    <property type="entry name" value="PROTEIN DIPZ"/>
    <property type="match status" value="1"/>
</dbReference>
<dbReference type="InterPro" id="IPR036249">
    <property type="entry name" value="Thioredoxin-like_sf"/>
</dbReference>